<dbReference type="Proteomes" id="UP001164705">
    <property type="component" value="Chromosome"/>
</dbReference>
<evidence type="ECO:0008006" key="3">
    <source>
        <dbReference type="Google" id="ProtNLM"/>
    </source>
</evidence>
<dbReference type="KEGG" id="lnu:N7U66_00005"/>
<sequence>MVHLLLFAVEIIEPDIVLTKIVEDDMGNNVGNQTVGLGQALNYVIGFQNTGNEDAVNFTIRDILPVNIVFNYPADLVLPPGVTVASYDPATREIILSIADYLVEQGDPVYEIRIETDVVVSCSLLVDICSNTINNQAFATYGSALDPSFIISDDPSYSTNTGCLIIPQATNFLADLDDCVFTQNEILCGASLDITAGSGYDSYSWSTSPSGTPVIGTTQTITVTSPGTYYAFNTALAPCQSIEQEFIVSNFGNTVNNPVIPYADEVVTCPNDGKQLPNIYLCGANDSTFIETGISDASSIIWEQLDESSCTAVVNSDCANEDNTCVRNQVGTGADFPPIPQANFV</sequence>
<dbReference type="RefSeq" id="WP_267676816.1">
    <property type="nucleotide sequence ID" value="NZ_CP113088.1"/>
</dbReference>
<protein>
    <recommendedName>
        <fullName evidence="3">DUF11 domain-containing protein</fullName>
    </recommendedName>
</protein>
<evidence type="ECO:0000313" key="1">
    <source>
        <dbReference type="EMBL" id="WAC02221.1"/>
    </source>
</evidence>
<organism evidence="1 2">
    <name type="scientific">Lacinutrix neustonica</name>
    <dbReference type="NCBI Taxonomy" id="2980107"/>
    <lineage>
        <taxon>Bacteria</taxon>
        <taxon>Pseudomonadati</taxon>
        <taxon>Bacteroidota</taxon>
        <taxon>Flavobacteriia</taxon>
        <taxon>Flavobacteriales</taxon>
        <taxon>Flavobacteriaceae</taxon>
        <taxon>Lacinutrix</taxon>
    </lineage>
</organism>
<keyword evidence="2" id="KW-1185">Reference proteome</keyword>
<reference evidence="1" key="1">
    <citation type="submission" date="2022-11" db="EMBL/GenBank/DDBJ databases">
        <title>Lacinutrix neustonica HL-RS19T sp. nov., isolated from the surface microlayer sample of brackish Lake Shihwa.</title>
        <authorList>
            <person name="Choi J.Y."/>
            <person name="Hwang C.Y."/>
        </authorList>
    </citation>
    <scope>NUCLEOTIDE SEQUENCE</scope>
    <source>
        <strain evidence="1">HL-RS19</strain>
    </source>
</reference>
<evidence type="ECO:0000313" key="2">
    <source>
        <dbReference type="Proteomes" id="UP001164705"/>
    </source>
</evidence>
<accession>A0A9E8MWA3</accession>
<dbReference type="AlphaFoldDB" id="A0A9E8MWA3"/>
<gene>
    <name evidence="1" type="ORF">N7U66_00005</name>
</gene>
<dbReference type="InterPro" id="IPR047589">
    <property type="entry name" value="DUF11_rpt"/>
</dbReference>
<dbReference type="EMBL" id="CP113088">
    <property type="protein sequence ID" value="WAC02221.1"/>
    <property type="molecule type" value="Genomic_DNA"/>
</dbReference>
<proteinExistence type="predicted"/>
<name>A0A9E8MWA3_9FLAO</name>
<dbReference type="NCBIfam" id="TIGR01451">
    <property type="entry name" value="B_ant_repeat"/>
    <property type="match status" value="1"/>
</dbReference>